<dbReference type="Proteomes" id="UP001472677">
    <property type="component" value="Unassembled WGS sequence"/>
</dbReference>
<proteinExistence type="predicted"/>
<gene>
    <name evidence="1" type="ORF">V6N12_060801</name>
</gene>
<sequence>MAADSIVGHSTKSLHLSNHREITCATNGDLQCQWKWKCLGCEFGSGDSRQADQHTSRWRHQNSWEINREMCARQRVRYKLPCMVETCSL</sequence>
<dbReference type="EMBL" id="JBBPBM010000036">
    <property type="protein sequence ID" value="KAK8530043.1"/>
    <property type="molecule type" value="Genomic_DNA"/>
</dbReference>
<keyword evidence="2" id="KW-1185">Reference proteome</keyword>
<evidence type="ECO:0000313" key="1">
    <source>
        <dbReference type="EMBL" id="KAK8530043.1"/>
    </source>
</evidence>
<comment type="caution">
    <text evidence="1">The sequence shown here is derived from an EMBL/GenBank/DDBJ whole genome shotgun (WGS) entry which is preliminary data.</text>
</comment>
<evidence type="ECO:0000313" key="2">
    <source>
        <dbReference type="Proteomes" id="UP001472677"/>
    </source>
</evidence>
<organism evidence="1 2">
    <name type="scientific">Hibiscus sabdariffa</name>
    <name type="common">roselle</name>
    <dbReference type="NCBI Taxonomy" id="183260"/>
    <lineage>
        <taxon>Eukaryota</taxon>
        <taxon>Viridiplantae</taxon>
        <taxon>Streptophyta</taxon>
        <taxon>Embryophyta</taxon>
        <taxon>Tracheophyta</taxon>
        <taxon>Spermatophyta</taxon>
        <taxon>Magnoliopsida</taxon>
        <taxon>eudicotyledons</taxon>
        <taxon>Gunneridae</taxon>
        <taxon>Pentapetalae</taxon>
        <taxon>rosids</taxon>
        <taxon>malvids</taxon>
        <taxon>Malvales</taxon>
        <taxon>Malvaceae</taxon>
        <taxon>Malvoideae</taxon>
        <taxon>Hibiscus</taxon>
    </lineage>
</organism>
<reference evidence="1 2" key="1">
    <citation type="journal article" date="2024" name="G3 (Bethesda)">
        <title>Genome assembly of Hibiscus sabdariffa L. provides insights into metabolisms of medicinal natural products.</title>
        <authorList>
            <person name="Kim T."/>
        </authorList>
    </citation>
    <scope>NUCLEOTIDE SEQUENCE [LARGE SCALE GENOMIC DNA]</scope>
    <source>
        <strain evidence="1">TK-2024</strain>
        <tissue evidence="1">Old leaves</tissue>
    </source>
</reference>
<protein>
    <submittedName>
        <fullName evidence="1">Uncharacterized protein</fullName>
    </submittedName>
</protein>
<accession>A0ABR2D5I1</accession>
<name>A0ABR2D5I1_9ROSI</name>